<dbReference type="GO" id="GO:0003950">
    <property type="term" value="F:NAD+ poly-ADP-ribosyltransferase activity"/>
    <property type="evidence" value="ECO:0007669"/>
    <property type="project" value="InterPro"/>
</dbReference>
<accession>A0AAD5FG31</accession>
<evidence type="ECO:0000313" key="3">
    <source>
        <dbReference type="EMBL" id="KAI5615520.1"/>
    </source>
</evidence>
<dbReference type="GO" id="GO:0005737">
    <property type="term" value="C:cytoplasm"/>
    <property type="evidence" value="ECO:0007669"/>
    <property type="project" value="TreeGrafter"/>
</dbReference>
<dbReference type="EMBL" id="MU554589">
    <property type="protein sequence ID" value="KAI5615520.1"/>
    <property type="molecule type" value="Genomic_DNA"/>
</dbReference>
<dbReference type="PANTHER" id="PTHR36542">
    <property type="entry name" value="GIG2-LIKE PROTEIN DRED-RELATED"/>
    <property type="match status" value="1"/>
</dbReference>
<evidence type="ECO:0000256" key="1">
    <source>
        <dbReference type="ARBA" id="ARBA00024347"/>
    </source>
</evidence>
<dbReference type="PANTHER" id="PTHR36542:SF7">
    <property type="entry name" value="GIG2-LIKE PROTEIN DREO"/>
    <property type="match status" value="1"/>
</dbReference>
<dbReference type="AlphaFoldDB" id="A0AAD5FG31"/>
<proteinExistence type="inferred from homology"/>
<evidence type="ECO:0000259" key="2">
    <source>
        <dbReference type="Pfam" id="PF00644"/>
    </source>
</evidence>
<dbReference type="Proteomes" id="UP001205998">
    <property type="component" value="Unassembled WGS sequence"/>
</dbReference>
<protein>
    <recommendedName>
        <fullName evidence="2">PARP catalytic domain-containing protein</fullName>
    </recommendedName>
</protein>
<dbReference type="Pfam" id="PF00644">
    <property type="entry name" value="PARP"/>
    <property type="match status" value="1"/>
</dbReference>
<gene>
    <name evidence="3" type="ORF">C0J50_0201</name>
</gene>
<dbReference type="SUPFAM" id="SSF56399">
    <property type="entry name" value="ADP-ribosylation"/>
    <property type="match status" value="1"/>
</dbReference>
<evidence type="ECO:0000313" key="4">
    <source>
        <dbReference type="Proteomes" id="UP001205998"/>
    </source>
</evidence>
<organism evidence="3 4">
    <name type="scientific">Silurus asotus</name>
    <name type="common">Amur catfish</name>
    <name type="synonym">Parasilurus asotus</name>
    <dbReference type="NCBI Taxonomy" id="30991"/>
    <lineage>
        <taxon>Eukaryota</taxon>
        <taxon>Metazoa</taxon>
        <taxon>Chordata</taxon>
        <taxon>Craniata</taxon>
        <taxon>Vertebrata</taxon>
        <taxon>Euteleostomi</taxon>
        <taxon>Actinopterygii</taxon>
        <taxon>Neopterygii</taxon>
        <taxon>Teleostei</taxon>
        <taxon>Ostariophysi</taxon>
        <taxon>Siluriformes</taxon>
        <taxon>Siluridae</taxon>
        <taxon>Silurus</taxon>
    </lineage>
</organism>
<dbReference type="InterPro" id="IPR012317">
    <property type="entry name" value="Poly(ADP-ribose)pol_cat_dom"/>
</dbReference>
<name>A0AAD5FG31_SILAS</name>
<comment type="caution">
    <text evidence="3">The sequence shown here is derived from an EMBL/GenBank/DDBJ whole genome shotgun (WGS) entry which is preliminary data.</text>
</comment>
<reference evidence="3" key="1">
    <citation type="submission" date="2018-07" db="EMBL/GenBank/DDBJ databases">
        <title>Comparative genomics of catfishes provides insights into carnivory and benthic adaptation.</title>
        <authorList>
            <person name="Zhang Y."/>
            <person name="Wang D."/>
            <person name="Peng Z."/>
            <person name="Zheng S."/>
            <person name="Shao F."/>
            <person name="Tao W."/>
        </authorList>
    </citation>
    <scope>NUCLEOTIDE SEQUENCE</scope>
    <source>
        <strain evidence="3">Chongqing</strain>
    </source>
</reference>
<sequence length="211" mass="24231">MDGAVRFAGWRAIEDRKTVSNDGELKSDRVYNMYHGTHVDNAEDIIINCFKPSTRGLLGKGVYVTRNFRKAKCYPLRTDKRDQVVFKLKVNVGRVKNIDCCPVRTNWHDEGYDCAWVPPHSDNAVLRSYGAEGCVYDPKRVTVVDVAFCVDEGKRRKLRNLIQSHVRGNKCPSCLQSFLDLSHETRDCWACGEMVCPFEKEHMCMKQQHVL</sequence>
<dbReference type="Gene3D" id="3.90.175.10">
    <property type="entry name" value="Diphtheria Toxin, domain 1"/>
    <property type="match status" value="1"/>
</dbReference>
<keyword evidence="4" id="KW-1185">Reference proteome</keyword>
<feature type="domain" description="PARP catalytic" evidence="2">
    <location>
        <begin position="32"/>
        <end position="115"/>
    </location>
</feature>
<comment type="similarity">
    <text evidence="1">Belongs to the ARTD/PARP family.</text>
</comment>